<dbReference type="PANTHER" id="PTHR11280:SF5">
    <property type="entry name" value="GLUCOSAMINE-6-PHOSPHATE ISOMERASE"/>
    <property type="match status" value="1"/>
</dbReference>
<dbReference type="GO" id="GO:0003746">
    <property type="term" value="F:translation elongation factor activity"/>
    <property type="evidence" value="ECO:0007669"/>
    <property type="project" value="UniProtKB-KW"/>
</dbReference>
<dbReference type="InterPro" id="IPR004161">
    <property type="entry name" value="EFTu-like_2"/>
</dbReference>
<evidence type="ECO:0000256" key="4">
    <source>
        <dbReference type="ARBA" id="ARBA00007249"/>
    </source>
</evidence>
<dbReference type="NCBIfam" id="TIGR00231">
    <property type="entry name" value="small_GTP"/>
    <property type="match status" value="1"/>
</dbReference>
<dbReference type="Pfam" id="PF01182">
    <property type="entry name" value="Glucosamine_iso"/>
    <property type="match status" value="1"/>
</dbReference>
<evidence type="ECO:0000313" key="19">
    <source>
        <dbReference type="Proteomes" id="UP000887561"/>
    </source>
</evidence>
<reference evidence="20" key="1">
    <citation type="submission" date="2022-11" db="UniProtKB">
        <authorList>
            <consortium name="WormBaseParasite"/>
        </authorList>
    </citation>
    <scope>IDENTIFICATION</scope>
</reference>
<dbReference type="NCBIfam" id="TIGR00502">
    <property type="entry name" value="nagB"/>
    <property type="match status" value="1"/>
</dbReference>
<evidence type="ECO:0000256" key="3">
    <source>
        <dbReference type="ARBA" id="ARBA00005526"/>
    </source>
</evidence>
<keyword evidence="19" id="KW-1185">Reference proteome</keyword>
<evidence type="ECO:0000256" key="8">
    <source>
        <dbReference type="ARBA" id="ARBA00017067"/>
    </source>
</evidence>
<keyword evidence="10" id="KW-0547">Nucleotide-binding</keyword>
<dbReference type="GO" id="GO:0005525">
    <property type="term" value="F:GTP binding"/>
    <property type="evidence" value="ECO:0007669"/>
    <property type="project" value="UniProtKB-KW"/>
</dbReference>
<dbReference type="InterPro" id="IPR009000">
    <property type="entry name" value="Transl_B-barrel_sf"/>
</dbReference>
<evidence type="ECO:0000256" key="15">
    <source>
        <dbReference type="ARBA" id="ARBA00049961"/>
    </source>
</evidence>
<comment type="similarity">
    <text evidence="4">Belongs to the TRAFAC class translation factor GTPase superfamily. Classic translation factor GTPase family. EF-Tu/EF-1A subfamily.</text>
</comment>
<evidence type="ECO:0000256" key="11">
    <source>
        <dbReference type="ARBA" id="ARBA00022768"/>
    </source>
</evidence>
<dbReference type="CDD" id="cd01399">
    <property type="entry name" value="GlcN6P_deaminase"/>
    <property type="match status" value="1"/>
</dbReference>
<dbReference type="Gene3D" id="2.40.30.10">
    <property type="entry name" value="Translation factors"/>
    <property type="match status" value="1"/>
</dbReference>
<dbReference type="WBParaSite" id="scaffold975_cov326.g2171">
    <property type="protein sequence ID" value="scaffold975_cov326.g2171"/>
    <property type="gene ID" value="scaffold975_cov326.g2171"/>
</dbReference>
<dbReference type="GO" id="GO:0003924">
    <property type="term" value="F:GTPase activity"/>
    <property type="evidence" value="ECO:0007669"/>
    <property type="project" value="InterPro"/>
</dbReference>
<dbReference type="Pfam" id="PF00009">
    <property type="entry name" value="GTP_EFTU"/>
    <property type="match status" value="1"/>
</dbReference>
<evidence type="ECO:0000313" key="20">
    <source>
        <dbReference type="WBParaSite" id="scaffold975_cov326.g2171"/>
    </source>
</evidence>
<dbReference type="SUPFAM" id="SSF50447">
    <property type="entry name" value="Translation proteins"/>
    <property type="match status" value="1"/>
</dbReference>
<evidence type="ECO:0000256" key="9">
    <source>
        <dbReference type="ARBA" id="ARBA00017898"/>
    </source>
</evidence>
<dbReference type="InterPro" id="IPR006148">
    <property type="entry name" value="Glc/Gal-6P_isomerase"/>
</dbReference>
<dbReference type="CDD" id="cd01884">
    <property type="entry name" value="EF_Tu"/>
    <property type="match status" value="1"/>
</dbReference>
<evidence type="ECO:0000256" key="14">
    <source>
        <dbReference type="ARBA" id="ARBA00023134"/>
    </source>
</evidence>
<dbReference type="InterPro" id="IPR000795">
    <property type="entry name" value="T_Tr_GTP-bd_dom"/>
</dbReference>
<dbReference type="Gene3D" id="3.40.50.1360">
    <property type="match status" value="1"/>
</dbReference>
<dbReference type="InterPro" id="IPR037171">
    <property type="entry name" value="NagB/RpiA_transferase-like"/>
</dbReference>
<keyword evidence="11" id="KW-0251">Elongation factor</keyword>
<evidence type="ECO:0000256" key="16">
    <source>
        <dbReference type="ARBA" id="ARBA00050047"/>
    </source>
</evidence>
<dbReference type="Pfam" id="PF03143">
    <property type="entry name" value="GTP_EFTU_D3"/>
    <property type="match status" value="1"/>
</dbReference>
<dbReference type="InterPro" id="IPR004160">
    <property type="entry name" value="Transl_elong_EFTu/EF1A_C"/>
</dbReference>
<dbReference type="InterPro" id="IPR031157">
    <property type="entry name" value="G_TR_CS"/>
</dbReference>
<dbReference type="SUPFAM" id="SSF100950">
    <property type="entry name" value="NagB/RpiA/CoA transferase-like"/>
    <property type="match status" value="1"/>
</dbReference>
<dbReference type="PRINTS" id="PR00315">
    <property type="entry name" value="ELONGATNFCT"/>
</dbReference>
<dbReference type="AlphaFoldDB" id="A0A915NDF4"/>
<evidence type="ECO:0000256" key="5">
    <source>
        <dbReference type="ARBA" id="ARBA00011643"/>
    </source>
</evidence>
<comment type="subunit">
    <text evidence="5">Homohexamer.</text>
</comment>
<dbReference type="FunFam" id="2.40.30.10:FF:000001">
    <property type="entry name" value="Elongation factor Tu"/>
    <property type="match status" value="1"/>
</dbReference>
<dbReference type="InterPro" id="IPR005225">
    <property type="entry name" value="Small_GTP-bd"/>
</dbReference>
<evidence type="ECO:0000256" key="2">
    <source>
        <dbReference type="ARBA" id="ARBA00004775"/>
    </source>
</evidence>
<dbReference type="SUPFAM" id="SSF52540">
    <property type="entry name" value="P-loop containing nucleoside triphosphate hydrolases"/>
    <property type="match status" value="1"/>
</dbReference>
<keyword evidence="14" id="KW-0342">GTP-binding</keyword>
<dbReference type="PROSITE" id="PS00301">
    <property type="entry name" value="G_TR_1"/>
    <property type="match status" value="1"/>
</dbReference>
<dbReference type="GO" id="GO:0006046">
    <property type="term" value="P:N-acetylglucosamine catabolic process"/>
    <property type="evidence" value="ECO:0007669"/>
    <property type="project" value="TreeGrafter"/>
</dbReference>
<name>A0A915NDF4_MELJA</name>
<dbReference type="InterPro" id="IPR041709">
    <property type="entry name" value="EF-Tu_GTP-bd"/>
</dbReference>
<dbReference type="Gene3D" id="3.40.50.300">
    <property type="entry name" value="P-loop containing nucleotide triphosphate hydrolases"/>
    <property type="match status" value="1"/>
</dbReference>
<proteinExistence type="inferred from homology"/>
<evidence type="ECO:0000256" key="10">
    <source>
        <dbReference type="ARBA" id="ARBA00022741"/>
    </source>
</evidence>
<protein>
    <recommendedName>
        <fullName evidence="9">Elongation factor Tu, mitochondrial</fullName>
        <ecNumber evidence="7">3.5.99.6</ecNumber>
        <ecNumber evidence="6">3.6.5.3</ecNumber>
    </recommendedName>
    <alternativeName>
        <fullName evidence="8">Glucosamine-6-phosphate deaminase</fullName>
    </alternativeName>
    <alternativeName>
        <fullName evidence="16">Glucosamine-6-phosphate isomerase</fullName>
    </alternativeName>
</protein>
<dbReference type="InterPro" id="IPR009001">
    <property type="entry name" value="Transl_elong_EF1A/Init_IF2_C"/>
</dbReference>
<dbReference type="GO" id="GO:0005975">
    <property type="term" value="P:carbohydrate metabolic process"/>
    <property type="evidence" value="ECO:0007669"/>
    <property type="project" value="InterPro"/>
</dbReference>
<comment type="similarity">
    <text evidence="3">Belongs to the glucosamine/galactosamine-6-phosphate isomerase family.</text>
</comment>
<dbReference type="GO" id="GO:0004342">
    <property type="term" value="F:glucosamine-6-phosphate deaminase activity"/>
    <property type="evidence" value="ECO:0007669"/>
    <property type="project" value="UniProtKB-EC"/>
</dbReference>
<comment type="pathway">
    <text evidence="2">Nucleotide-sugar biosynthesis; UDP-N-acetyl-alpha-D-glucosamine biosynthesis; alpha-D-glucosamine 6-phosphate from D-fructose 6-phosphate: step 1/1.</text>
</comment>
<dbReference type="GO" id="GO:0006043">
    <property type="term" value="P:glucosamine catabolic process"/>
    <property type="evidence" value="ECO:0007669"/>
    <property type="project" value="TreeGrafter"/>
</dbReference>
<sequence>MLKNTFKLGDDVIGRLDFPRDGINCLQTLIIAETVETNLLDDSKPENFCSHCKEHSITAFMEQTYFKLALPMTAVPFKVRWRIHFQFVITRDKLMNPFKNGQSLLADNLNIETVKWNLPINVLTCSPFNASLRLYATYIPGSRPVFKRTKPHLNVGTIGHVDHGKTTLTSAITKVLAASKKAKFAKYEDIDNAPEERSRGITINTAHIEYETDARHYAHIDCPGHADYIKNMITGAAQMEGAILVVAITDGPMPQTREHLLLARQCGIPQHNICVYLNKCDEVNDEETRELVEMEVRELLNEYEYPGDEIPVNDETIFAVEKVYNIEGKGGVVTGKLEQGSVKKGDKLVIAGQGKNKTTVVNGLETFCKTVDKGEPGDQLGILLRGVEPKDLKRGCVLLPQGHKHLLTDRVRAQIYVLRPEEGGSKLPIANYFAEQVFSLTWNCVGNIRILDTNKDFIMPGEHAEIILEYKKMKFVLLKDYNEISTFAAEFVCKRIVDFCKENENNKKFFVLGLPTGSTPVGMYSKLVEFYKMGKISFKRVKTFNMDEYVGISPLHPQSYRHFMFENLFSHIDIDPLNIDIPNGQAPSLLDECNRYEEAIRTAGGIDLFVSGIGSDGHLAFNEPGSSLNSRTRVQALNNETILANSRFFQNDCSLVPIKAITVGVGTLMEAKEILVLASGSHKALAVHKAVEKGISHMCTASALQSHNNCIWLVDEEASQELKVKTVNFYRSQLPEYLKILSNITPLHQQP</sequence>
<comment type="catalytic activity">
    <reaction evidence="1">
        <text>alpha-D-glucosamine 6-phosphate + H2O = beta-D-fructose 6-phosphate + NH4(+)</text>
        <dbReference type="Rhea" id="RHEA:12172"/>
        <dbReference type="ChEBI" id="CHEBI:15377"/>
        <dbReference type="ChEBI" id="CHEBI:28938"/>
        <dbReference type="ChEBI" id="CHEBI:57634"/>
        <dbReference type="ChEBI" id="CHEBI:75989"/>
        <dbReference type="EC" id="3.5.99.6"/>
    </reaction>
</comment>
<dbReference type="SUPFAM" id="SSF50465">
    <property type="entry name" value="EF-Tu/eEF-1alpha/eIF2-gamma C-terminal domain"/>
    <property type="match status" value="1"/>
</dbReference>
<evidence type="ECO:0000256" key="13">
    <source>
        <dbReference type="ARBA" id="ARBA00022917"/>
    </source>
</evidence>
<evidence type="ECO:0000256" key="1">
    <source>
        <dbReference type="ARBA" id="ARBA00000644"/>
    </source>
</evidence>
<feature type="domain" description="Tr-type G" evidence="18">
    <location>
        <begin position="150"/>
        <end position="377"/>
    </location>
</feature>
<dbReference type="PROSITE" id="PS01161">
    <property type="entry name" value="GLC_GALNAC_ISOMERASE"/>
    <property type="match status" value="1"/>
</dbReference>
<dbReference type="InterPro" id="IPR018321">
    <property type="entry name" value="Glucosamine6P_isomerase_CS"/>
</dbReference>
<evidence type="ECO:0000259" key="18">
    <source>
        <dbReference type="PROSITE" id="PS51722"/>
    </source>
</evidence>
<dbReference type="EC" id="3.6.5.3" evidence="6"/>
<accession>A0A915NDF4</accession>
<dbReference type="Pfam" id="PF03144">
    <property type="entry name" value="GTP_EFTU_D2"/>
    <property type="match status" value="1"/>
</dbReference>
<evidence type="ECO:0000256" key="17">
    <source>
        <dbReference type="ARBA" id="ARBA00051990"/>
    </source>
</evidence>
<dbReference type="InterPro" id="IPR004547">
    <property type="entry name" value="Glucosamine6P_isomerase"/>
</dbReference>
<evidence type="ECO:0000256" key="12">
    <source>
        <dbReference type="ARBA" id="ARBA00022801"/>
    </source>
</evidence>
<dbReference type="InterPro" id="IPR027417">
    <property type="entry name" value="P-loop_NTPase"/>
</dbReference>
<comment type="catalytic activity">
    <reaction evidence="17">
        <text>GTP + H2O = GDP + phosphate + H(+)</text>
        <dbReference type="Rhea" id="RHEA:19669"/>
        <dbReference type="ChEBI" id="CHEBI:15377"/>
        <dbReference type="ChEBI" id="CHEBI:15378"/>
        <dbReference type="ChEBI" id="CHEBI:37565"/>
        <dbReference type="ChEBI" id="CHEBI:43474"/>
        <dbReference type="ChEBI" id="CHEBI:58189"/>
        <dbReference type="EC" id="3.6.5.3"/>
    </reaction>
    <physiologicalReaction direction="left-to-right" evidence="17">
        <dbReference type="Rhea" id="RHEA:19670"/>
    </physiologicalReaction>
</comment>
<keyword evidence="12" id="KW-0378">Hydrolase</keyword>
<dbReference type="EC" id="3.5.99.6" evidence="7"/>
<dbReference type="FunFam" id="3.40.50.300:FF:000003">
    <property type="entry name" value="Elongation factor Tu"/>
    <property type="match status" value="1"/>
</dbReference>
<dbReference type="GO" id="GO:0019262">
    <property type="term" value="P:N-acetylneuraminate catabolic process"/>
    <property type="evidence" value="ECO:0007669"/>
    <property type="project" value="TreeGrafter"/>
</dbReference>
<dbReference type="PROSITE" id="PS51722">
    <property type="entry name" value="G_TR_2"/>
    <property type="match status" value="1"/>
</dbReference>
<keyword evidence="13" id="KW-0648">Protein biosynthesis</keyword>
<dbReference type="GO" id="GO:0005737">
    <property type="term" value="C:cytoplasm"/>
    <property type="evidence" value="ECO:0007669"/>
    <property type="project" value="TreeGrafter"/>
</dbReference>
<evidence type="ECO:0000256" key="6">
    <source>
        <dbReference type="ARBA" id="ARBA00011986"/>
    </source>
</evidence>
<dbReference type="HAMAP" id="MF_01241">
    <property type="entry name" value="GlcN6P_deamin"/>
    <property type="match status" value="1"/>
</dbReference>
<organism evidence="19 20">
    <name type="scientific">Meloidogyne javanica</name>
    <name type="common">Root-knot nematode worm</name>
    <dbReference type="NCBI Taxonomy" id="6303"/>
    <lineage>
        <taxon>Eukaryota</taxon>
        <taxon>Metazoa</taxon>
        <taxon>Ecdysozoa</taxon>
        <taxon>Nematoda</taxon>
        <taxon>Chromadorea</taxon>
        <taxon>Rhabditida</taxon>
        <taxon>Tylenchina</taxon>
        <taxon>Tylenchomorpha</taxon>
        <taxon>Tylenchoidea</taxon>
        <taxon>Meloidogynidae</taxon>
        <taxon>Meloidogyninae</taxon>
        <taxon>Meloidogyne</taxon>
        <taxon>Meloidogyne incognita group</taxon>
    </lineage>
</organism>
<dbReference type="GO" id="GO:0042802">
    <property type="term" value="F:identical protein binding"/>
    <property type="evidence" value="ECO:0007669"/>
    <property type="project" value="TreeGrafter"/>
</dbReference>
<evidence type="ECO:0000256" key="7">
    <source>
        <dbReference type="ARBA" id="ARBA00012680"/>
    </source>
</evidence>
<dbReference type="Proteomes" id="UP000887561">
    <property type="component" value="Unplaced"/>
</dbReference>
<comment type="function">
    <text evidence="15">Catalyzes the reversible conversion of alpha-D-glucosamine 6-phosphate (GlcN-6P) into beta-D-fructose 6-phosphate (Fru-6P) and ammonium ion, a regulatory reaction step in de novo uridine diphosphate-N-acetyl-alpha-D-glucosamine (UDP-GlcNAc) biosynthesis via hexosamine pathway.</text>
</comment>
<dbReference type="PANTHER" id="PTHR11280">
    <property type="entry name" value="GLUCOSAMINE-6-PHOSPHATE ISOMERASE"/>
    <property type="match status" value="1"/>
</dbReference>